<proteinExistence type="predicted"/>
<dbReference type="AlphaFoldDB" id="A0A1H8ZVS8"/>
<name>A0A1H8ZVS8_9HYPH</name>
<dbReference type="PANTHER" id="PTHR22602:SF0">
    <property type="entry name" value="TRANSFERASE CAF17, MITOCHONDRIAL-RELATED"/>
    <property type="match status" value="1"/>
</dbReference>
<dbReference type="PANTHER" id="PTHR22602">
    <property type="entry name" value="TRANSFERASE CAF17, MITOCHONDRIAL-RELATED"/>
    <property type="match status" value="1"/>
</dbReference>
<dbReference type="InterPro" id="IPR027266">
    <property type="entry name" value="TrmE/GcvT-like"/>
</dbReference>
<keyword evidence="1" id="KW-0809">Transit peptide</keyword>
<dbReference type="OrthoDB" id="9796287at2"/>
<accession>A0A1H8ZVS8</accession>
<protein>
    <recommendedName>
        <fullName evidence="2">CAF17 C-terminal domain-containing protein</fullName>
    </recommendedName>
</protein>
<dbReference type="STRING" id="1855383.SAMN05216548_101256"/>
<evidence type="ECO:0000313" key="3">
    <source>
        <dbReference type="EMBL" id="SEP68586.1"/>
    </source>
</evidence>
<dbReference type="InterPro" id="IPR057460">
    <property type="entry name" value="CAF17_C"/>
</dbReference>
<organism evidence="3 4">
    <name type="scientific">Faunimonas pinastri</name>
    <dbReference type="NCBI Taxonomy" id="1855383"/>
    <lineage>
        <taxon>Bacteria</taxon>
        <taxon>Pseudomonadati</taxon>
        <taxon>Pseudomonadota</taxon>
        <taxon>Alphaproteobacteria</taxon>
        <taxon>Hyphomicrobiales</taxon>
        <taxon>Afifellaceae</taxon>
        <taxon>Faunimonas</taxon>
    </lineage>
</organism>
<dbReference type="SUPFAM" id="SSF103025">
    <property type="entry name" value="Folate-binding domain"/>
    <property type="match status" value="1"/>
</dbReference>
<dbReference type="GO" id="GO:0016226">
    <property type="term" value="P:iron-sulfur cluster assembly"/>
    <property type="evidence" value="ECO:0007669"/>
    <property type="project" value="TreeGrafter"/>
</dbReference>
<evidence type="ECO:0000259" key="2">
    <source>
        <dbReference type="Pfam" id="PF25455"/>
    </source>
</evidence>
<dbReference type="Proteomes" id="UP000199647">
    <property type="component" value="Unassembled WGS sequence"/>
</dbReference>
<dbReference type="InterPro" id="IPR045179">
    <property type="entry name" value="YgfZ/GcvT"/>
</dbReference>
<keyword evidence="4" id="KW-1185">Reference proteome</keyword>
<reference evidence="3 4" key="1">
    <citation type="submission" date="2016-10" db="EMBL/GenBank/DDBJ databases">
        <authorList>
            <person name="de Groot N.N."/>
        </authorList>
    </citation>
    <scope>NUCLEOTIDE SEQUENCE [LARGE SCALE GENOMIC DNA]</scope>
    <source>
        <strain evidence="3 4">A52C2</strain>
    </source>
</reference>
<dbReference type="NCBIfam" id="TIGR03317">
    <property type="entry name" value="ygfZ_signature"/>
    <property type="match status" value="1"/>
</dbReference>
<sequence length="279" mass="30054">MPVAQLDDRAVILISGEDAHAFLQNILTQDMDDADQRGAAYGALLSPQGKILFDFVAHKHQRGYALDCRADVAEALAKRLGMYRLRAKVEIAAAPDLAVFTAWDGDEAGRPADPRLEALGARWIAPVGSVEANAGADDYHEHRVALTIPEGGLDFEFGDTFPHDAAMDSLDGVAFDKGCYIGQEVVSRMRHRGTARRRIVSIHANWPLPEAGAEIVAGERPLGRLGSSSEGKGIGLVRLDRLRDALEAGLPVRIGPEEVTVALPPWATYVFPPSDASES</sequence>
<dbReference type="Pfam" id="PF25455">
    <property type="entry name" value="Beta-barrel_CAF17_C"/>
    <property type="match status" value="1"/>
</dbReference>
<dbReference type="Gene3D" id="3.30.1360.120">
    <property type="entry name" value="Probable tRNA modification gtpase trme, domain 1"/>
    <property type="match status" value="2"/>
</dbReference>
<feature type="domain" description="CAF17 C-terminal" evidence="2">
    <location>
        <begin position="196"/>
        <end position="268"/>
    </location>
</feature>
<dbReference type="EMBL" id="FOFG01000001">
    <property type="protein sequence ID" value="SEP68586.1"/>
    <property type="molecule type" value="Genomic_DNA"/>
</dbReference>
<evidence type="ECO:0000256" key="1">
    <source>
        <dbReference type="ARBA" id="ARBA00022946"/>
    </source>
</evidence>
<dbReference type="RefSeq" id="WP_092494772.1">
    <property type="nucleotide sequence ID" value="NZ_FOFG01000001.1"/>
</dbReference>
<gene>
    <name evidence="3" type="ORF">SAMN05216548_101256</name>
</gene>
<dbReference type="InterPro" id="IPR017703">
    <property type="entry name" value="YgfZ/GCV_T_CS"/>
</dbReference>
<evidence type="ECO:0000313" key="4">
    <source>
        <dbReference type="Proteomes" id="UP000199647"/>
    </source>
</evidence>